<organism evidence="2 3">
    <name type="scientific">Paspalum notatum var. saurae</name>
    <dbReference type="NCBI Taxonomy" id="547442"/>
    <lineage>
        <taxon>Eukaryota</taxon>
        <taxon>Viridiplantae</taxon>
        <taxon>Streptophyta</taxon>
        <taxon>Embryophyta</taxon>
        <taxon>Tracheophyta</taxon>
        <taxon>Spermatophyta</taxon>
        <taxon>Magnoliopsida</taxon>
        <taxon>Liliopsida</taxon>
        <taxon>Poales</taxon>
        <taxon>Poaceae</taxon>
        <taxon>PACMAD clade</taxon>
        <taxon>Panicoideae</taxon>
        <taxon>Andropogonodae</taxon>
        <taxon>Paspaleae</taxon>
        <taxon>Paspalinae</taxon>
        <taxon>Paspalum</taxon>
    </lineage>
</organism>
<accession>A0AAQ3X8M0</accession>
<dbReference type="AlphaFoldDB" id="A0AAQ3X8M0"/>
<proteinExistence type="predicted"/>
<evidence type="ECO:0000313" key="3">
    <source>
        <dbReference type="Proteomes" id="UP001341281"/>
    </source>
</evidence>
<feature type="region of interest" description="Disordered" evidence="1">
    <location>
        <begin position="85"/>
        <end position="111"/>
    </location>
</feature>
<keyword evidence="3" id="KW-1185">Reference proteome</keyword>
<feature type="compositionally biased region" description="Basic and acidic residues" evidence="1">
    <location>
        <begin position="85"/>
        <end position="96"/>
    </location>
</feature>
<reference evidence="2 3" key="1">
    <citation type="submission" date="2024-02" db="EMBL/GenBank/DDBJ databases">
        <title>High-quality chromosome-scale genome assembly of Pensacola bahiagrass (Paspalum notatum Flugge var. saurae).</title>
        <authorList>
            <person name="Vega J.M."/>
            <person name="Podio M."/>
            <person name="Orjuela J."/>
            <person name="Siena L.A."/>
            <person name="Pessino S.C."/>
            <person name="Combes M.C."/>
            <person name="Mariac C."/>
            <person name="Albertini E."/>
            <person name="Pupilli F."/>
            <person name="Ortiz J.P.A."/>
            <person name="Leblanc O."/>
        </authorList>
    </citation>
    <scope>NUCLEOTIDE SEQUENCE [LARGE SCALE GENOMIC DNA]</scope>
    <source>
        <strain evidence="2">R1</strain>
        <tissue evidence="2">Leaf</tissue>
    </source>
</reference>
<protein>
    <submittedName>
        <fullName evidence="2">Uncharacterized protein</fullName>
    </submittedName>
</protein>
<feature type="region of interest" description="Disordered" evidence="1">
    <location>
        <begin position="9"/>
        <end position="37"/>
    </location>
</feature>
<evidence type="ECO:0000256" key="1">
    <source>
        <dbReference type="SAM" id="MobiDB-lite"/>
    </source>
</evidence>
<dbReference type="Proteomes" id="UP001341281">
    <property type="component" value="Chromosome 08"/>
</dbReference>
<dbReference type="EMBL" id="CP144752">
    <property type="protein sequence ID" value="WVZ90501.1"/>
    <property type="molecule type" value="Genomic_DNA"/>
</dbReference>
<evidence type="ECO:0000313" key="2">
    <source>
        <dbReference type="EMBL" id="WVZ90501.1"/>
    </source>
</evidence>
<name>A0AAQ3X8M0_PASNO</name>
<sequence length="178" mass="18959">MFLGSICVTDASRDGPELEEEAVQGSSPRRRPCTPPRTSCCRSGSSCRCSSLRTRARAAAHPGGANCDAGGMAGGVKALLARTRREADGEEVKTEQSLRGLTGAPGDDGWSADGLKRAASWMSTLRMKLEDAEDEAFVHRARAGLVRRSPRGCSAGCGRRQEASLRDLPRAIQWAVTN</sequence>
<gene>
    <name evidence="2" type="ORF">U9M48_036799</name>
</gene>